<dbReference type="InterPro" id="IPR036390">
    <property type="entry name" value="WH_DNA-bd_sf"/>
</dbReference>
<dbReference type="SMART" id="SM00418">
    <property type="entry name" value="HTH_ARSR"/>
    <property type="match status" value="1"/>
</dbReference>
<dbReference type="InterPro" id="IPR000182">
    <property type="entry name" value="GNAT_dom"/>
</dbReference>
<dbReference type="NCBIfam" id="NF033788">
    <property type="entry name" value="HTH_metalloreg"/>
    <property type="match status" value="1"/>
</dbReference>
<accession>A0A916UGF9</accession>
<dbReference type="PANTHER" id="PTHR43072:SF23">
    <property type="entry name" value="UPF0039 PROTEIN C11D3.02C"/>
    <property type="match status" value="1"/>
</dbReference>
<dbReference type="SUPFAM" id="SSF55729">
    <property type="entry name" value="Acyl-CoA N-acyltransferases (Nat)"/>
    <property type="match status" value="1"/>
</dbReference>
<dbReference type="GO" id="GO:0003700">
    <property type="term" value="F:DNA-binding transcription factor activity"/>
    <property type="evidence" value="ECO:0007669"/>
    <property type="project" value="InterPro"/>
</dbReference>
<organism evidence="5 6">
    <name type="scientific">Hoyosella rhizosphaerae</name>
    <dbReference type="NCBI Taxonomy" id="1755582"/>
    <lineage>
        <taxon>Bacteria</taxon>
        <taxon>Bacillati</taxon>
        <taxon>Actinomycetota</taxon>
        <taxon>Actinomycetes</taxon>
        <taxon>Mycobacteriales</taxon>
        <taxon>Hoyosellaceae</taxon>
        <taxon>Hoyosella</taxon>
    </lineage>
</organism>
<comment type="caution">
    <text evidence="5">The sequence shown here is derived from an EMBL/GenBank/DDBJ whole genome shotgun (WGS) entry which is preliminary data.</text>
</comment>
<proteinExistence type="predicted"/>
<evidence type="ECO:0000259" key="3">
    <source>
        <dbReference type="PROSITE" id="PS50987"/>
    </source>
</evidence>
<gene>
    <name evidence="5" type="ORF">GCM10011410_25680</name>
</gene>
<dbReference type="Gene3D" id="1.10.10.10">
    <property type="entry name" value="Winged helix-like DNA-binding domain superfamily/Winged helix DNA-binding domain"/>
    <property type="match status" value="1"/>
</dbReference>
<dbReference type="SUPFAM" id="SSF46785">
    <property type="entry name" value="Winged helix' DNA-binding domain"/>
    <property type="match status" value="1"/>
</dbReference>
<reference evidence="5" key="1">
    <citation type="journal article" date="2014" name="Int. J. Syst. Evol. Microbiol.">
        <title>Complete genome sequence of Corynebacterium casei LMG S-19264T (=DSM 44701T), isolated from a smear-ripened cheese.</title>
        <authorList>
            <consortium name="US DOE Joint Genome Institute (JGI-PGF)"/>
            <person name="Walter F."/>
            <person name="Albersmeier A."/>
            <person name="Kalinowski J."/>
            <person name="Ruckert C."/>
        </authorList>
    </citation>
    <scope>NUCLEOTIDE SEQUENCE</scope>
    <source>
        <strain evidence="5">CGMCC 1.15478</strain>
    </source>
</reference>
<dbReference type="PRINTS" id="PR00778">
    <property type="entry name" value="HTHARSR"/>
</dbReference>
<dbReference type="Pfam" id="PF00583">
    <property type="entry name" value="Acetyltransf_1"/>
    <property type="match status" value="1"/>
</dbReference>
<dbReference type="CDD" id="cd04301">
    <property type="entry name" value="NAT_SF"/>
    <property type="match status" value="1"/>
</dbReference>
<keyword evidence="6" id="KW-1185">Reference proteome</keyword>
<protein>
    <recommendedName>
        <fullName evidence="7">ArsR family transcriptional regulator</fullName>
    </recommendedName>
</protein>
<feature type="domain" description="N-acetyltransferase" evidence="4">
    <location>
        <begin position="117"/>
        <end position="274"/>
    </location>
</feature>
<evidence type="ECO:0008006" key="7">
    <source>
        <dbReference type="Google" id="ProtNLM"/>
    </source>
</evidence>
<evidence type="ECO:0000256" key="1">
    <source>
        <dbReference type="ARBA" id="ARBA00022679"/>
    </source>
</evidence>
<dbReference type="InterPro" id="IPR011991">
    <property type="entry name" value="ArsR-like_HTH"/>
</dbReference>
<dbReference type="CDD" id="cd00090">
    <property type="entry name" value="HTH_ARSR"/>
    <property type="match status" value="1"/>
</dbReference>
<dbReference type="EMBL" id="BMJH01000003">
    <property type="protein sequence ID" value="GGC71549.1"/>
    <property type="molecule type" value="Genomic_DNA"/>
</dbReference>
<dbReference type="Gene3D" id="3.40.630.30">
    <property type="match status" value="1"/>
</dbReference>
<keyword evidence="2" id="KW-0012">Acyltransferase</keyword>
<dbReference type="AlphaFoldDB" id="A0A916UGF9"/>
<reference evidence="5" key="2">
    <citation type="submission" date="2020-09" db="EMBL/GenBank/DDBJ databases">
        <authorList>
            <person name="Sun Q."/>
            <person name="Zhou Y."/>
        </authorList>
    </citation>
    <scope>NUCLEOTIDE SEQUENCE</scope>
    <source>
        <strain evidence="5">CGMCC 1.15478</strain>
    </source>
</reference>
<dbReference type="InterPro" id="IPR016181">
    <property type="entry name" value="Acyl_CoA_acyltransferase"/>
</dbReference>
<dbReference type="PANTHER" id="PTHR43072">
    <property type="entry name" value="N-ACETYLTRANSFERASE"/>
    <property type="match status" value="1"/>
</dbReference>
<dbReference type="GO" id="GO:0016747">
    <property type="term" value="F:acyltransferase activity, transferring groups other than amino-acyl groups"/>
    <property type="evidence" value="ECO:0007669"/>
    <property type="project" value="InterPro"/>
</dbReference>
<dbReference type="PROSITE" id="PS50987">
    <property type="entry name" value="HTH_ARSR_2"/>
    <property type="match status" value="1"/>
</dbReference>
<dbReference type="PROSITE" id="PS51186">
    <property type="entry name" value="GNAT"/>
    <property type="match status" value="1"/>
</dbReference>
<evidence type="ECO:0000313" key="5">
    <source>
        <dbReference type="EMBL" id="GGC71549.1"/>
    </source>
</evidence>
<keyword evidence="1" id="KW-0808">Transferase</keyword>
<dbReference type="Proteomes" id="UP000641514">
    <property type="component" value="Unassembled WGS sequence"/>
</dbReference>
<dbReference type="InterPro" id="IPR036388">
    <property type="entry name" value="WH-like_DNA-bd_sf"/>
</dbReference>
<evidence type="ECO:0000313" key="6">
    <source>
        <dbReference type="Proteomes" id="UP000641514"/>
    </source>
</evidence>
<evidence type="ECO:0000256" key="2">
    <source>
        <dbReference type="ARBA" id="ARBA00023315"/>
    </source>
</evidence>
<name>A0A916UGF9_9ACTN</name>
<feature type="domain" description="HTH arsR-type" evidence="3">
    <location>
        <begin position="8"/>
        <end position="107"/>
    </location>
</feature>
<sequence>MPPTNHPLSLEEAEVYAEWFACLAEPTRVRLLHYVARSPDGIAVGQLAQLLSLGQPTVSHHIKKLADVGFLAVRKHGTATIVSVSPTCCTGIPHAAEAAMGILATGRCCIGEAPPNVLVRPMIDTDWAPVIDIYAQGIAARTATFETAVPDRSLLEQKWLPQHRWVAEIDNKIAGWATLSPTSTRSCYRGVTENSIYVDPVAQGKKIGSALMRKLVQHADTAGVWTIQTSIFPQNRASIALHQAVGFRTVGVRERIAELDGVWHDTVLMERRARAET</sequence>
<evidence type="ECO:0000259" key="4">
    <source>
        <dbReference type="PROSITE" id="PS51186"/>
    </source>
</evidence>
<dbReference type="InterPro" id="IPR001845">
    <property type="entry name" value="HTH_ArsR_DNA-bd_dom"/>
</dbReference>
<dbReference type="Pfam" id="PF12840">
    <property type="entry name" value="HTH_20"/>
    <property type="match status" value="1"/>
</dbReference>